<dbReference type="Proteomes" id="UP000007879">
    <property type="component" value="Unassembled WGS sequence"/>
</dbReference>
<dbReference type="KEGG" id="aqu:109592404"/>
<proteinExistence type="predicted"/>
<name>A0AAN0K238_AMPQE</name>
<sequence length="222" mass="24919">MDEDFTFQLNPSLKYACIQLMFDGPQLRPTTGWTVSPHKNPCLIRERDILGFGDISTTIPPSCLVSIYAENSPHTVPNLSYSVPLKGVQEQMEIIINRSLKDILDAPHSVGTKDVPNPGSHNDLKKHLNDLKRFLSSSELSMFRDIANGCMDVKIINSSQHDELFDGMNNQSLSERVGLFVQKITNTIEFCPNQISTFLSILREQDHVVLSTLADRIAASYR</sequence>
<organism evidence="1 2">
    <name type="scientific">Amphimedon queenslandica</name>
    <name type="common">Sponge</name>
    <dbReference type="NCBI Taxonomy" id="400682"/>
    <lineage>
        <taxon>Eukaryota</taxon>
        <taxon>Metazoa</taxon>
        <taxon>Porifera</taxon>
        <taxon>Demospongiae</taxon>
        <taxon>Heteroscleromorpha</taxon>
        <taxon>Haplosclerida</taxon>
        <taxon>Niphatidae</taxon>
        <taxon>Amphimedon</taxon>
    </lineage>
</organism>
<reference evidence="2" key="1">
    <citation type="journal article" date="2010" name="Nature">
        <title>The Amphimedon queenslandica genome and the evolution of animal complexity.</title>
        <authorList>
            <person name="Srivastava M."/>
            <person name="Simakov O."/>
            <person name="Chapman J."/>
            <person name="Fahey B."/>
            <person name="Gauthier M.E."/>
            <person name="Mitros T."/>
            <person name="Richards G.S."/>
            <person name="Conaco C."/>
            <person name="Dacre M."/>
            <person name="Hellsten U."/>
            <person name="Larroux C."/>
            <person name="Putnam N.H."/>
            <person name="Stanke M."/>
            <person name="Adamska M."/>
            <person name="Darling A."/>
            <person name="Degnan S.M."/>
            <person name="Oakley T.H."/>
            <person name="Plachetzki D.C."/>
            <person name="Zhai Y."/>
            <person name="Adamski M."/>
            <person name="Calcino A."/>
            <person name="Cummins S.F."/>
            <person name="Goodstein D.M."/>
            <person name="Harris C."/>
            <person name="Jackson D.J."/>
            <person name="Leys S.P."/>
            <person name="Shu S."/>
            <person name="Woodcroft B.J."/>
            <person name="Vervoort M."/>
            <person name="Kosik K.S."/>
            <person name="Manning G."/>
            <person name="Degnan B.M."/>
            <person name="Rokhsar D.S."/>
        </authorList>
    </citation>
    <scope>NUCLEOTIDE SEQUENCE [LARGE SCALE GENOMIC DNA]</scope>
</reference>
<dbReference type="GeneID" id="109592404"/>
<reference evidence="1" key="2">
    <citation type="submission" date="2024-06" db="UniProtKB">
        <authorList>
            <consortium name="EnsemblMetazoa"/>
        </authorList>
    </citation>
    <scope>IDENTIFICATION</scope>
</reference>
<keyword evidence="2" id="KW-1185">Reference proteome</keyword>
<accession>A0AAN0K238</accession>
<evidence type="ECO:0000313" key="1">
    <source>
        <dbReference type="EnsemblMetazoa" id="XP_019863412.1"/>
    </source>
</evidence>
<evidence type="ECO:0000313" key="2">
    <source>
        <dbReference type="Proteomes" id="UP000007879"/>
    </source>
</evidence>
<dbReference type="AlphaFoldDB" id="A0AAN0K238"/>
<dbReference type="RefSeq" id="XP_019863412.1">
    <property type="nucleotide sequence ID" value="XM_020007853.1"/>
</dbReference>
<protein>
    <submittedName>
        <fullName evidence="1">Uncharacterized protein</fullName>
    </submittedName>
</protein>
<dbReference type="EnsemblMetazoa" id="XM_020007853.1">
    <property type="protein sequence ID" value="XP_019863412.1"/>
    <property type="gene ID" value="LOC109592404"/>
</dbReference>